<organism evidence="1">
    <name type="scientific">Arion vulgaris</name>
    <dbReference type="NCBI Taxonomy" id="1028688"/>
    <lineage>
        <taxon>Eukaryota</taxon>
        <taxon>Metazoa</taxon>
        <taxon>Spiralia</taxon>
        <taxon>Lophotrochozoa</taxon>
        <taxon>Mollusca</taxon>
        <taxon>Gastropoda</taxon>
        <taxon>Heterobranchia</taxon>
        <taxon>Euthyneura</taxon>
        <taxon>Panpulmonata</taxon>
        <taxon>Eupulmonata</taxon>
        <taxon>Stylommatophora</taxon>
        <taxon>Helicina</taxon>
        <taxon>Arionoidea</taxon>
        <taxon>Arionidae</taxon>
        <taxon>Arion</taxon>
    </lineage>
</organism>
<name>A0A0B6Y3Z8_9EUPU</name>
<sequence length="97" mass="11240">MHSEMETYVSKSSIVQNFSTQGDVMQKQRQNRIPSEISYFLTTMPSLPTLRRIFRLAWTDSHMPAPTSDVPLIRRNLKSCTSQLVKNYMSNQSLQQT</sequence>
<reference evidence="1" key="1">
    <citation type="submission" date="2014-12" db="EMBL/GenBank/DDBJ databases">
        <title>Insight into the proteome of Arion vulgaris.</title>
        <authorList>
            <person name="Aradska J."/>
            <person name="Bulat T."/>
            <person name="Smidak R."/>
            <person name="Sarate P."/>
            <person name="Gangsoo J."/>
            <person name="Sialana F."/>
            <person name="Bilban M."/>
            <person name="Lubec G."/>
        </authorList>
    </citation>
    <scope>NUCLEOTIDE SEQUENCE</scope>
    <source>
        <tissue evidence="1">Skin</tissue>
    </source>
</reference>
<protein>
    <submittedName>
        <fullName evidence="1">Uncharacterized protein</fullName>
    </submittedName>
</protein>
<dbReference type="EMBL" id="HACG01003395">
    <property type="protein sequence ID" value="CEK50260.1"/>
    <property type="molecule type" value="Transcribed_RNA"/>
</dbReference>
<feature type="non-terminal residue" evidence="1">
    <location>
        <position position="97"/>
    </location>
</feature>
<proteinExistence type="predicted"/>
<dbReference type="AlphaFoldDB" id="A0A0B6Y3Z8"/>
<accession>A0A0B6Y3Z8</accession>
<evidence type="ECO:0000313" key="1">
    <source>
        <dbReference type="EMBL" id="CEK50260.1"/>
    </source>
</evidence>
<gene>
    <name evidence="1" type="primary">ORF10259</name>
</gene>